<name>A0ABR5A844_9BACL</name>
<feature type="non-terminal residue" evidence="1">
    <location>
        <position position="34"/>
    </location>
</feature>
<proteinExistence type="predicted"/>
<dbReference type="EMBL" id="JXAK01000099">
    <property type="protein sequence ID" value="KIL37145.1"/>
    <property type="molecule type" value="Genomic_DNA"/>
</dbReference>
<reference evidence="1 3" key="1">
    <citation type="submission" date="2014-12" db="EMBL/GenBank/DDBJ databases">
        <title>Draft genome sequence of Paenibacillus kamchatkensis strain B-2647.</title>
        <authorList>
            <person name="Karlyshev A.V."/>
            <person name="Kudryashova E.B."/>
        </authorList>
    </citation>
    <scope>NUCLEOTIDE SEQUENCE [LARGE SCALE GENOMIC DNA]</scope>
    <source>
        <strain evidence="1 3">VKM B-2647</strain>
    </source>
</reference>
<evidence type="ECO:0000313" key="1">
    <source>
        <dbReference type="EMBL" id="KIL37145.1"/>
    </source>
</evidence>
<accession>A0ABR5A844</accession>
<organism evidence="1 3">
    <name type="scientific">Gordoniibacillus kamchatkensis</name>
    <dbReference type="NCBI Taxonomy" id="1590651"/>
    <lineage>
        <taxon>Bacteria</taxon>
        <taxon>Bacillati</taxon>
        <taxon>Bacillota</taxon>
        <taxon>Bacilli</taxon>
        <taxon>Bacillales</taxon>
        <taxon>Paenibacillaceae</taxon>
        <taxon>Gordoniibacillus</taxon>
    </lineage>
</organism>
<evidence type="ECO:0000313" key="2">
    <source>
        <dbReference type="EMBL" id="KIL38173.1"/>
    </source>
</evidence>
<protein>
    <submittedName>
        <fullName evidence="1">Transposase</fullName>
    </submittedName>
</protein>
<sequence length="34" mass="4239">MAVKGQKFKKYPEELKKEAIRLHMEEKWTYRQIT</sequence>
<dbReference type="Proteomes" id="UP000031967">
    <property type="component" value="Unassembled WGS sequence"/>
</dbReference>
<gene>
    <name evidence="2" type="ORF">SD70_27985</name>
    <name evidence="1" type="ORF">SD70_30945</name>
</gene>
<comment type="caution">
    <text evidence="1">The sequence shown here is derived from an EMBL/GenBank/DDBJ whole genome shotgun (WGS) entry which is preliminary data.</text>
</comment>
<dbReference type="EMBL" id="JXAK01000072">
    <property type="protein sequence ID" value="KIL38173.1"/>
    <property type="molecule type" value="Genomic_DNA"/>
</dbReference>
<keyword evidence="3" id="KW-1185">Reference proteome</keyword>
<evidence type="ECO:0000313" key="3">
    <source>
        <dbReference type="Proteomes" id="UP000031967"/>
    </source>
</evidence>